<dbReference type="PANTHER" id="PTHR34297:SF2">
    <property type="entry name" value="ASP23_GLS24 FAMILY ENVELOPE STRESS RESPONSE PROTEIN"/>
    <property type="match status" value="1"/>
</dbReference>
<dbReference type="AlphaFoldDB" id="A0A923LXS7"/>
<dbReference type="Pfam" id="PF03780">
    <property type="entry name" value="Asp23"/>
    <property type="match status" value="1"/>
</dbReference>
<dbReference type="Proteomes" id="UP000606499">
    <property type="component" value="Unassembled WGS sequence"/>
</dbReference>
<evidence type="ECO:0000256" key="1">
    <source>
        <dbReference type="ARBA" id="ARBA00005721"/>
    </source>
</evidence>
<organism evidence="2 3">
    <name type="scientific">Agathobaculum faecis</name>
    <dbReference type="NCBI Taxonomy" id="2763013"/>
    <lineage>
        <taxon>Bacteria</taxon>
        <taxon>Bacillati</taxon>
        <taxon>Bacillota</taxon>
        <taxon>Clostridia</taxon>
        <taxon>Eubacteriales</taxon>
        <taxon>Butyricicoccaceae</taxon>
        <taxon>Agathobaculum</taxon>
    </lineage>
</organism>
<comment type="caution">
    <text evidence="2">The sequence shown here is derived from an EMBL/GenBank/DDBJ whole genome shotgun (WGS) entry which is preliminary data.</text>
</comment>
<proteinExistence type="inferred from homology"/>
<keyword evidence="3" id="KW-1185">Reference proteome</keyword>
<dbReference type="PANTHER" id="PTHR34297">
    <property type="entry name" value="HYPOTHETICAL CYTOSOLIC PROTEIN-RELATED"/>
    <property type="match status" value="1"/>
</dbReference>
<reference evidence="2" key="1">
    <citation type="submission" date="2020-08" db="EMBL/GenBank/DDBJ databases">
        <title>Genome public.</title>
        <authorList>
            <person name="Liu C."/>
            <person name="Sun Q."/>
        </authorList>
    </citation>
    <scope>NUCLEOTIDE SEQUENCE</scope>
    <source>
        <strain evidence="2">NSJ-28</strain>
    </source>
</reference>
<dbReference type="InterPro" id="IPR005531">
    <property type="entry name" value="Asp23"/>
</dbReference>
<dbReference type="EMBL" id="JACOPL010000009">
    <property type="protein sequence ID" value="MBC5725902.1"/>
    <property type="molecule type" value="Genomic_DNA"/>
</dbReference>
<evidence type="ECO:0000313" key="2">
    <source>
        <dbReference type="EMBL" id="MBC5725902.1"/>
    </source>
</evidence>
<dbReference type="RefSeq" id="WP_054327308.1">
    <property type="nucleotide sequence ID" value="NZ_JACOPL010000009.1"/>
</dbReference>
<comment type="similarity">
    <text evidence="1">Belongs to the asp23 family.</text>
</comment>
<gene>
    <name evidence="2" type="ORF">H8S45_10590</name>
</gene>
<sequence>MADHKEYWSTEDDQGCIRISEDVVASIAALAASETEGVSGLYSSLTSDIVSFLSKKNISKGVRIEIGEEGTVRIEIGFLALFGHNICDVAKQVQQHVKASVESMTGLKVTEVNIHVGGVTFAPAPAAEEPAAGQEQG</sequence>
<protein>
    <submittedName>
        <fullName evidence="2">Asp23/Gls24 family envelope stress response protein</fullName>
    </submittedName>
</protein>
<evidence type="ECO:0000313" key="3">
    <source>
        <dbReference type="Proteomes" id="UP000606499"/>
    </source>
</evidence>
<accession>A0A923LXS7</accession>
<name>A0A923LXS7_9FIRM</name>